<proteinExistence type="predicted"/>
<dbReference type="Proteomes" id="UP000807309">
    <property type="component" value="Unassembled WGS sequence"/>
</dbReference>
<accession>A0ABS0CAQ7</accession>
<organism evidence="2 3">
    <name type="scientific">Nocardia abscessus</name>
    <dbReference type="NCBI Taxonomy" id="120957"/>
    <lineage>
        <taxon>Bacteria</taxon>
        <taxon>Bacillati</taxon>
        <taxon>Actinomycetota</taxon>
        <taxon>Actinomycetes</taxon>
        <taxon>Mycobacteriales</taxon>
        <taxon>Nocardiaceae</taxon>
        <taxon>Nocardia</taxon>
    </lineage>
</organism>
<reference evidence="2 3" key="1">
    <citation type="submission" date="2020-10" db="EMBL/GenBank/DDBJ databases">
        <title>Identification of Nocardia species via Next-generation sequencing and recognition of intraspecies genetic diversity.</title>
        <authorList>
            <person name="Li P."/>
            <person name="Li P."/>
            <person name="Lu B."/>
        </authorList>
    </citation>
    <scope>NUCLEOTIDE SEQUENCE [LARGE SCALE GENOMIC DNA]</scope>
    <source>
        <strain evidence="2 3">N-11</strain>
    </source>
</reference>
<protein>
    <submittedName>
        <fullName evidence="2">DUF4111 domain-containing protein</fullName>
    </submittedName>
</protein>
<dbReference type="SUPFAM" id="SSF81301">
    <property type="entry name" value="Nucleotidyltransferase"/>
    <property type="match status" value="1"/>
</dbReference>
<evidence type="ECO:0000259" key="1">
    <source>
        <dbReference type="Pfam" id="PF01909"/>
    </source>
</evidence>
<feature type="domain" description="Polymerase nucleotidyl transferase" evidence="1">
    <location>
        <begin position="29"/>
        <end position="61"/>
    </location>
</feature>
<evidence type="ECO:0000313" key="3">
    <source>
        <dbReference type="Proteomes" id="UP000807309"/>
    </source>
</evidence>
<keyword evidence="3" id="KW-1185">Reference proteome</keyword>
<gene>
    <name evidence="2" type="ORF">IU470_20275</name>
</gene>
<comment type="caution">
    <text evidence="2">The sequence shown here is derived from an EMBL/GenBank/DDBJ whole genome shotgun (WGS) entry which is preliminary data.</text>
</comment>
<dbReference type="Pfam" id="PF01909">
    <property type="entry name" value="NTP_transf_2"/>
    <property type="match status" value="1"/>
</dbReference>
<dbReference type="InterPro" id="IPR002934">
    <property type="entry name" value="Polymerase_NTP_transf_dom"/>
</dbReference>
<evidence type="ECO:0000313" key="2">
    <source>
        <dbReference type="EMBL" id="MBF6227434.1"/>
    </source>
</evidence>
<sequence length="263" mass="28313">MDPRPLPIELRPYLEDLVRRARTLCGRHLVSVIAVGSVALDDYRHGRSDVDVVIVAAPSLPAQALGELAESLAHPALSCPAAGLELVVYDGDFVAVPSSEAGYLMDLNTGPMLPNRVSFDPAESSSFWYVIDRSIARQAGRVLYGAPVRQVIAAPSRRDLLAAILASVHEHSGGGGHLADNQVLNGCRSVAFCRTGRWMPKRSAAQMISKSEWKFRSLIESALLSFQRPRSDAFALPGNDVRDFLAWVGECVGEAAARGPVGD</sequence>
<name>A0ABS0CAQ7_9NOCA</name>
<dbReference type="InterPro" id="IPR043519">
    <property type="entry name" value="NT_sf"/>
</dbReference>
<dbReference type="EMBL" id="JADLRE010000015">
    <property type="protein sequence ID" value="MBF6227434.1"/>
    <property type="molecule type" value="Genomic_DNA"/>
</dbReference>